<protein>
    <submittedName>
        <fullName evidence="8">Dicarboxylate/amino acid:cation symporter</fullName>
    </submittedName>
</protein>
<feature type="transmembrane region" description="Helical" evidence="7">
    <location>
        <begin position="247"/>
        <end position="271"/>
    </location>
</feature>
<dbReference type="Gene3D" id="1.10.3860.10">
    <property type="entry name" value="Sodium:dicarboxylate symporter"/>
    <property type="match status" value="1"/>
</dbReference>
<dbReference type="RefSeq" id="WP_125164566.1">
    <property type="nucleotide sequence ID" value="NZ_CP034234.1"/>
</dbReference>
<feature type="transmembrane region" description="Helical" evidence="7">
    <location>
        <begin position="381"/>
        <end position="404"/>
    </location>
</feature>
<sequence length="459" mass="49688">MKKNNFTRRIIWTLVLGLGVGLGFIFLRETLIGNGNASLWKQINDLLFADILQPANTTAIGIFYIIGQIFMRLLQLVLVPLIFTSIVRSIQQIQETRVLNKLAKKGFGNFMQLLAIAIVLASVTGFTAYKLGVFQIANLGAIEITEGVVNQTNPLSMLLNAFNNNALGTLSSNSNIIAVVVLALIVGVMAQQLGEKMEVLPKLIDEIYLLSMKLLDVVIMKFGPIAIFCLLVRTLESYGTDYLQPALIYMILTSLTLLVLGFVLFPFFITIKTGLSPIPFIKKMYKVAVFGFSTSSSAATLPLKQETVMNELGVDEAVASFIVPLASTINMTGTAVTQIIATLFVASVAGYHVGIVELVSIILLTIIGSISTPAAPGSGAILLFTILTGMGYTNQYALAAYSFILAINRPVEMLVTAINVVDDGVSAVCVAHDLEELNLKTYHESPQSLQNEEPVLVKS</sequence>
<dbReference type="Proteomes" id="UP000278804">
    <property type="component" value="Chromosome"/>
</dbReference>
<keyword evidence="3" id="KW-1003">Cell membrane</keyword>
<gene>
    <name evidence="8" type="ORF">EEI45_06265</name>
</gene>
<keyword evidence="6 7" id="KW-0472">Membrane</keyword>
<dbReference type="GO" id="GO:0015293">
    <property type="term" value="F:symporter activity"/>
    <property type="evidence" value="ECO:0007669"/>
    <property type="project" value="UniProtKB-KW"/>
</dbReference>
<evidence type="ECO:0000256" key="3">
    <source>
        <dbReference type="ARBA" id="ARBA00022475"/>
    </source>
</evidence>
<keyword evidence="2" id="KW-0813">Transport</keyword>
<evidence type="ECO:0000256" key="1">
    <source>
        <dbReference type="ARBA" id="ARBA00004651"/>
    </source>
</evidence>
<evidence type="ECO:0000256" key="4">
    <source>
        <dbReference type="ARBA" id="ARBA00022692"/>
    </source>
</evidence>
<keyword evidence="5 7" id="KW-1133">Transmembrane helix</keyword>
<feature type="transmembrane region" description="Helical" evidence="7">
    <location>
        <begin position="214"/>
        <end position="235"/>
    </location>
</feature>
<dbReference type="PRINTS" id="PR00173">
    <property type="entry name" value="EDTRNSPORT"/>
</dbReference>
<proteinExistence type="predicted"/>
<feature type="transmembrane region" description="Helical" evidence="7">
    <location>
        <begin position="110"/>
        <end position="129"/>
    </location>
</feature>
<accession>A0A3S8RNL0</accession>
<feature type="transmembrane region" description="Helical" evidence="7">
    <location>
        <begin position="176"/>
        <end position="193"/>
    </location>
</feature>
<dbReference type="SUPFAM" id="SSF118215">
    <property type="entry name" value="Proton glutamate symport protein"/>
    <property type="match status" value="1"/>
</dbReference>
<feature type="transmembrane region" description="Helical" evidence="7">
    <location>
        <begin position="353"/>
        <end position="375"/>
    </location>
</feature>
<evidence type="ECO:0000256" key="6">
    <source>
        <dbReference type="ARBA" id="ARBA00023136"/>
    </source>
</evidence>
<comment type="subcellular location">
    <subcellularLocation>
        <location evidence="1">Cell membrane</location>
        <topology evidence="1">Multi-pass membrane protein</topology>
    </subcellularLocation>
</comment>
<dbReference type="InterPro" id="IPR001991">
    <property type="entry name" value="Na-dicarboxylate_symporter"/>
</dbReference>
<evidence type="ECO:0000256" key="5">
    <source>
        <dbReference type="ARBA" id="ARBA00022989"/>
    </source>
</evidence>
<dbReference type="PANTHER" id="PTHR42865">
    <property type="entry name" value="PROTON/GLUTAMATE-ASPARTATE SYMPORTER"/>
    <property type="match status" value="1"/>
</dbReference>
<reference evidence="8 9" key="1">
    <citation type="journal article" date="2020" name="Int. J. Syst. Evol. Microbiol.">
        <title>Description of Erysipelothrix piscisicarius sp. nov., an emergent fish pathogen, and assessment of virulence using a tiger barb (Puntigrus tetrazona) infection model.</title>
        <authorList>
            <person name="Pomaranski E.K."/>
            <person name="Griffin M.J."/>
            <person name="Camus A.C."/>
            <person name="Armwood A.R."/>
            <person name="Shelley J."/>
            <person name="Waldbieser G.C."/>
            <person name="LaFrentz B.R."/>
            <person name="Garcia J.C."/>
            <person name="Yanong R."/>
            <person name="Soto E."/>
        </authorList>
    </citation>
    <scope>NUCLEOTIDE SEQUENCE [LARGE SCALE GENOMIC DNA]</scope>
    <source>
        <strain evidence="8 9">15TAL0474</strain>
    </source>
</reference>
<dbReference type="EMBL" id="CP034234">
    <property type="protein sequence ID" value="AZK44393.1"/>
    <property type="molecule type" value="Genomic_DNA"/>
</dbReference>
<evidence type="ECO:0000313" key="9">
    <source>
        <dbReference type="Proteomes" id="UP000278804"/>
    </source>
</evidence>
<feature type="transmembrane region" description="Helical" evidence="7">
    <location>
        <begin position="73"/>
        <end position="90"/>
    </location>
</feature>
<dbReference type="Pfam" id="PF00375">
    <property type="entry name" value="SDF"/>
    <property type="match status" value="1"/>
</dbReference>
<keyword evidence="4 7" id="KW-0812">Transmembrane</keyword>
<dbReference type="GO" id="GO:0005886">
    <property type="term" value="C:plasma membrane"/>
    <property type="evidence" value="ECO:0007669"/>
    <property type="project" value="UniProtKB-SubCell"/>
</dbReference>
<dbReference type="AlphaFoldDB" id="A0A3S8RNL0"/>
<dbReference type="KEGG" id="eri:EEI45_06265"/>
<dbReference type="InterPro" id="IPR036458">
    <property type="entry name" value="Na:dicarbo_symporter_sf"/>
</dbReference>
<feature type="transmembrane region" description="Helical" evidence="7">
    <location>
        <begin position="6"/>
        <end position="27"/>
    </location>
</feature>
<dbReference type="PANTHER" id="PTHR42865:SF7">
    <property type="entry name" value="PROTON_GLUTAMATE-ASPARTATE SYMPORTER"/>
    <property type="match status" value="1"/>
</dbReference>
<evidence type="ECO:0000256" key="2">
    <source>
        <dbReference type="ARBA" id="ARBA00022448"/>
    </source>
</evidence>
<name>A0A3S8RNL0_9FIRM</name>
<organism evidence="8 9">
    <name type="scientific">Erysipelothrix piscisicarius</name>
    <dbReference type="NCBI Taxonomy" id="2485784"/>
    <lineage>
        <taxon>Bacteria</taxon>
        <taxon>Bacillati</taxon>
        <taxon>Bacillota</taxon>
        <taxon>Erysipelotrichia</taxon>
        <taxon>Erysipelotrichales</taxon>
        <taxon>Erysipelotrichaceae</taxon>
        <taxon>Erysipelothrix</taxon>
    </lineage>
</organism>
<evidence type="ECO:0000313" key="8">
    <source>
        <dbReference type="EMBL" id="AZK44393.1"/>
    </source>
</evidence>
<evidence type="ECO:0000256" key="7">
    <source>
        <dbReference type="SAM" id="Phobius"/>
    </source>
</evidence>
<keyword evidence="9" id="KW-1185">Reference proteome</keyword>